<sequence>MKKKARKLEKQISTVNVQLEKLEKNVKSQKDKLDVDRDVCQAHVIFNEESYKKFVLHRYRFSGSFLWRLCQSRALRFEGRALTVKQAYEPSNIYCENLDFDPKKICDVQMFADDACQDNLFGSIGVEKIVALYDCLPL</sequence>
<keyword evidence="3" id="KW-1185">Reference proteome</keyword>
<dbReference type="Proteomes" id="UP000007800">
    <property type="component" value="Unassembled WGS sequence"/>
</dbReference>
<evidence type="ECO:0000313" key="3">
    <source>
        <dbReference type="Proteomes" id="UP000007800"/>
    </source>
</evidence>
<evidence type="ECO:0000313" key="2">
    <source>
        <dbReference type="EMBL" id="EER11886.1"/>
    </source>
</evidence>
<dbReference type="InParanoid" id="C5KUJ9"/>
<gene>
    <name evidence="2" type="ORF">Pmar_PMAR015594</name>
</gene>
<protein>
    <submittedName>
        <fullName evidence="2">Uncharacterized protein</fullName>
    </submittedName>
</protein>
<dbReference type="EMBL" id="GG676258">
    <property type="protein sequence ID" value="EER11886.1"/>
    <property type="molecule type" value="Genomic_DNA"/>
</dbReference>
<proteinExistence type="predicted"/>
<dbReference type="RefSeq" id="XP_002780091.1">
    <property type="nucleotide sequence ID" value="XM_002780045.1"/>
</dbReference>
<dbReference type="OrthoDB" id="414465at2759"/>
<reference evidence="2 3" key="1">
    <citation type="submission" date="2008-07" db="EMBL/GenBank/DDBJ databases">
        <authorList>
            <person name="El-Sayed N."/>
            <person name="Caler E."/>
            <person name="Inman J."/>
            <person name="Amedeo P."/>
            <person name="Hass B."/>
            <person name="Wortman J."/>
        </authorList>
    </citation>
    <scope>NUCLEOTIDE SEQUENCE [LARGE SCALE GENOMIC DNA]</scope>
    <source>
        <strain evidence="3">ATCC 50983 / TXsc</strain>
    </source>
</reference>
<dbReference type="GeneID" id="9060640"/>
<feature type="coiled-coil region" evidence="1">
    <location>
        <begin position="5"/>
        <end position="39"/>
    </location>
</feature>
<organism evidence="3">
    <name type="scientific">Perkinsus marinus (strain ATCC 50983 / TXsc)</name>
    <dbReference type="NCBI Taxonomy" id="423536"/>
    <lineage>
        <taxon>Eukaryota</taxon>
        <taxon>Sar</taxon>
        <taxon>Alveolata</taxon>
        <taxon>Perkinsozoa</taxon>
        <taxon>Perkinsea</taxon>
        <taxon>Perkinsida</taxon>
        <taxon>Perkinsidae</taxon>
        <taxon>Perkinsus</taxon>
    </lineage>
</organism>
<dbReference type="AlphaFoldDB" id="C5KUJ9"/>
<name>C5KUJ9_PERM5</name>
<keyword evidence="1" id="KW-0175">Coiled coil</keyword>
<evidence type="ECO:0000256" key="1">
    <source>
        <dbReference type="SAM" id="Coils"/>
    </source>
</evidence>
<accession>C5KUJ9</accession>